<proteinExistence type="predicted"/>
<feature type="compositionally biased region" description="Polar residues" evidence="1">
    <location>
        <begin position="589"/>
        <end position="606"/>
    </location>
</feature>
<feature type="region of interest" description="Disordered" evidence="1">
    <location>
        <begin position="575"/>
        <end position="614"/>
    </location>
</feature>
<feature type="domain" description="Ig-like" evidence="3">
    <location>
        <begin position="99"/>
        <end position="191"/>
    </location>
</feature>
<dbReference type="PANTHER" id="PTHR46484">
    <property type="entry name" value="SI:CH211-171H4.5-RELATED"/>
    <property type="match status" value="1"/>
</dbReference>
<feature type="transmembrane region" description="Helical" evidence="2">
    <location>
        <begin position="539"/>
        <end position="564"/>
    </location>
</feature>
<dbReference type="AlphaFoldDB" id="A0A3B3Y2M6"/>
<reference evidence="4" key="1">
    <citation type="submission" date="2025-08" db="UniProtKB">
        <authorList>
            <consortium name="Ensembl"/>
        </authorList>
    </citation>
    <scope>IDENTIFICATION</scope>
</reference>
<dbReference type="PANTHER" id="PTHR46484:SF8">
    <property type="entry name" value="B-CELL RECEPTOR CD22-LIKE-RELATED"/>
    <property type="match status" value="1"/>
</dbReference>
<dbReference type="Pfam" id="PF13895">
    <property type="entry name" value="Ig_2"/>
    <property type="match status" value="1"/>
</dbReference>
<dbReference type="Pfam" id="PF13927">
    <property type="entry name" value="Ig_3"/>
    <property type="match status" value="2"/>
</dbReference>
<keyword evidence="2" id="KW-1133">Transmembrane helix</keyword>
<dbReference type="SMART" id="SM00409">
    <property type="entry name" value="IG"/>
    <property type="match status" value="4"/>
</dbReference>
<keyword evidence="2" id="KW-0472">Membrane</keyword>
<name>A0A3B3Y2M6_9TELE</name>
<feature type="domain" description="Ig-like" evidence="3">
    <location>
        <begin position="378"/>
        <end position="458"/>
    </location>
</feature>
<evidence type="ECO:0000259" key="3">
    <source>
        <dbReference type="PROSITE" id="PS50835"/>
    </source>
</evidence>
<protein>
    <recommendedName>
        <fullName evidence="3">Ig-like domain-containing protein</fullName>
    </recommendedName>
</protein>
<dbReference type="SUPFAM" id="SSF48726">
    <property type="entry name" value="Immunoglobulin"/>
    <property type="match status" value="4"/>
</dbReference>
<organism evidence="4 5">
    <name type="scientific">Poecilia mexicana</name>
    <dbReference type="NCBI Taxonomy" id="48701"/>
    <lineage>
        <taxon>Eukaryota</taxon>
        <taxon>Metazoa</taxon>
        <taxon>Chordata</taxon>
        <taxon>Craniata</taxon>
        <taxon>Vertebrata</taxon>
        <taxon>Euteleostomi</taxon>
        <taxon>Actinopterygii</taxon>
        <taxon>Neopterygii</taxon>
        <taxon>Teleostei</taxon>
        <taxon>Neoteleostei</taxon>
        <taxon>Acanthomorphata</taxon>
        <taxon>Ovalentaria</taxon>
        <taxon>Atherinomorphae</taxon>
        <taxon>Cyprinodontiformes</taxon>
        <taxon>Poeciliidae</taxon>
        <taxon>Poeciliinae</taxon>
        <taxon>Poecilia</taxon>
    </lineage>
</organism>
<evidence type="ECO:0000256" key="2">
    <source>
        <dbReference type="SAM" id="Phobius"/>
    </source>
</evidence>
<dbReference type="Ensembl" id="ENSPMET00000014780.1">
    <property type="protein sequence ID" value="ENSPMEP00000021617.1"/>
    <property type="gene ID" value="ENSPMEG00000001964.1"/>
</dbReference>
<dbReference type="InterPro" id="IPR013783">
    <property type="entry name" value="Ig-like_fold"/>
</dbReference>
<keyword evidence="5" id="KW-1185">Reference proteome</keyword>
<dbReference type="PROSITE" id="PS50835">
    <property type="entry name" value="IG_LIKE"/>
    <property type="match status" value="4"/>
</dbReference>
<dbReference type="InterPro" id="IPR007110">
    <property type="entry name" value="Ig-like_dom"/>
</dbReference>
<dbReference type="InterPro" id="IPR036179">
    <property type="entry name" value="Ig-like_dom_sf"/>
</dbReference>
<evidence type="ECO:0000313" key="4">
    <source>
        <dbReference type="Ensembl" id="ENSPMEP00000021617.1"/>
    </source>
</evidence>
<dbReference type="Proteomes" id="UP000261480">
    <property type="component" value="Unplaced"/>
</dbReference>
<feature type="domain" description="Ig-like" evidence="3">
    <location>
        <begin position="290"/>
        <end position="370"/>
    </location>
</feature>
<dbReference type="InterPro" id="IPR003599">
    <property type="entry name" value="Ig_sub"/>
</dbReference>
<keyword evidence="2" id="KW-0812">Transmembrane</keyword>
<feature type="domain" description="Ig-like" evidence="3">
    <location>
        <begin position="202"/>
        <end position="282"/>
    </location>
</feature>
<dbReference type="Gene3D" id="2.60.40.10">
    <property type="entry name" value="Immunoglobulins"/>
    <property type="match status" value="5"/>
</dbReference>
<accession>A0A3B3Y2M6</accession>
<evidence type="ECO:0000313" key="5">
    <source>
        <dbReference type="Proteomes" id="UP000261480"/>
    </source>
</evidence>
<sequence>MTGSCVTVPCSFDVEDKYEQYLNNQCTAIWRSTTTGDVAQLTDRNPQTGDLTKKNCTTTFSNMQTGPTKDYYFRIDCNNPLLWSYSSTYVKIEVTDNFPSPTLTPSTLKIKEGESVSLTCSAPAPCLPHPPTLIWTPKLGDIQETLQENQDKTKFKTSVMNFTASHLYNKQNISCTAGYKKQDGSSDAALTTSLIPDVLYSPKNVTVSVSPSGSVVENSNVTLTCNSDANPAEQNYTWYRADGGQETVIGTGKIFKMKVKTDTKMFFCKAVNEIGKQPSNITHIDVLYSPKNVTVSVSPSGSILENSNVTLTCNSDANPAEQNYSWYRADGGQETVFGTGKILNITVSMNRKSFFCKAENDVGEQHSSITHIDVLYSPKNVTVSVSPSGSVVENSNVTLTCSSDANPAEQNYTWYEVKAAQEIVTGTGNTLNTTVSTDRDIFFCKAQNDVGEERSNLSHIDVLFPARILFSSKCMKTSNQVSCFCDTAGNPSPTTHWNLHGKPITQPSQMCFSYNSLGSASKGFCVRCLDNSKENESQILTPVLIGSTVTFLLIICALLVVVWFQKTHYKPKSVAATSGQHEAKEQTKADNSQPSTGTDLSCNNPEKMSKSSADKSEDVVYARLKWRENTKVKEEDIYVNLELSDGSCLNEKKCENGGEHSVSKKEEIESMRAEDKIKNIRKESEVVYAQVKFQTKTPESQ</sequence>
<reference evidence="4" key="2">
    <citation type="submission" date="2025-09" db="UniProtKB">
        <authorList>
            <consortium name="Ensembl"/>
        </authorList>
    </citation>
    <scope>IDENTIFICATION</scope>
</reference>
<evidence type="ECO:0000256" key="1">
    <source>
        <dbReference type="SAM" id="MobiDB-lite"/>
    </source>
</evidence>